<dbReference type="Proteomes" id="UP000001460">
    <property type="component" value="Unassembled WGS sequence"/>
</dbReference>
<evidence type="ECO:0000313" key="3">
    <source>
        <dbReference type="Proteomes" id="UP000001460"/>
    </source>
</evidence>
<protein>
    <recommendedName>
        <fullName evidence="4">Transmembrane protein</fullName>
    </recommendedName>
</protein>
<keyword evidence="1" id="KW-0472">Membrane</keyword>
<feature type="transmembrane region" description="Helical" evidence="1">
    <location>
        <begin position="96"/>
        <end position="127"/>
    </location>
</feature>
<evidence type="ECO:0008006" key="4">
    <source>
        <dbReference type="Google" id="ProtNLM"/>
    </source>
</evidence>
<dbReference type="OrthoDB" id="340773at2759"/>
<keyword evidence="1" id="KW-0812">Transmembrane</keyword>
<proteinExistence type="predicted"/>
<organism evidence="2 3">
    <name type="scientific">Cryptosporidium muris (strain RN66)</name>
    <dbReference type="NCBI Taxonomy" id="441375"/>
    <lineage>
        <taxon>Eukaryota</taxon>
        <taxon>Sar</taxon>
        <taxon>Alveolata</taxon>
        <taxon>Apicomplexa</taxon>
        <taxon>Conoidasida</taxon>
        <taxon>Coccidia</taxon>
        <taxon>Eucoccidiorida</taxon>
        <taxon>Eimeriorina</taxon>
        <taxon>Cryptosporidiidae</taxon>
        <taxon>Cryptosporidium</taxon>
    </lineage>
</organism>
<dbReference type="OMA" id="ICNEIRM"/>
<keyword evidence="1" id="KW-1133">Transmembrane helix</keyword>
<keyword evidence="3" id="KW-1185">Reference proteome</keyword>
<reference evidence="2" key="1">
    <citation type="submission" date="2008-06" db="EMBL/GenBank/DDBJ databases">
        <authorList>
            <person name="Lorenzi H."/>
            <person name="Inman J."/>
            <person name="Miller J."/>
            <person name="Schobel S."/>
            <person name="Amedeo P."/>
            <person name="Caler E.V."/>
            <person name="da Silva J."/>
        </authorList>
    </citation>
    <scope>NUCLEOTIDE SEQUENCE [LARGE SCALE GENOMIC DNA]</scope>
    <source>
        <strain evidence="2">RN66</strain>
    </source>
</reference>
<feature type="transmembrane region" description="Helical" evidence="1">
    <location>
        <begin position="33"/>
        <end position="52"/>
    </location>
</feature>
<evidence type="ECO:0000256" key="1">
    <source>
        <dbReference type="SAM" id="Phobius"/>
    </source>
</evidence>
<name>B6AJI3_CRYMR</name>
<dbReference type="RefSeq" id="XP_002142723.1">
    <property type="nucleotide sequence ID" value="XM_002142687.1"/>
</dbReference>
<dbReference type="VEuPathDB" id="CryptoDB:CMU_021370"/>
<gene>
    <name evidence="2" type="ORF">CMU_021370</name>
</gene>
<dbReference type="AlphaFoldDB" id="B6AJI3"/>
<dbReference type="EMBL" id="DS989739">
    <property type="protein sequence ID" value="EEA08374.1"/>
    <property type="molecule type" value="Genomic_DNA"/>
</dbReference>
<feature type="transmembrane region" description="Helical" evidence="1">
    <location>
        <begin position="147"/>
        <end position="173"/>
    </location>
</feature>
<evidence type="ECO:0000313" key="2">
    <source>
        <dbReference type="EMBL" id="EEA08374.1"/>
    </source>
</evidence>
<dbReference type="GeneID" id="6997859"/>
<accession>B6AJI3</accession>
<sequence>MKLINHIYKFKQKVVNRFGEFHKGRYSWRLKEWFHLQAILYLVYSIGSYIFAKLVANSDPKNPNYDHFVQDPDNITSIFQCSITPLFKFIPIPGSYIITIIILYTIPVISLIMTTIALVSGFCFGYFSKIPRSHFFTPSKRTRFLGFGCKVLPVCFKIFNIILFLLLSIPFIYISTTGACYRRLVRFERNQVYNCRIWMDKCAKDTRIFGPHLQCSLRKNFKHFPSDIVEDPTIGENSDILSGGPVPLLCPICNEIRMDKKSLLYKGEAYVDQLKLKLSQLESHNIKEKQLKQNDPLSLIQLESHILGTTKEDNKKINSNYSIQCNSLLYKKETTKSLYLGMKKFPLFSNLSPWIEYTMKDRSIKNNNQYSNIKSIVFLQLHSQTNINNDNKTILVDTKKQKKPIGKTKKLKKKERSDIAKVTPKSKASIEANDIVSIKKPIQLGLEKSEIFKRVDPPLPIQSRNPSQLLSLKYKNIMEKYAAAAAAASGNETSSQGEYVHRPIYPKISSDGEDSINSDKSDKFISFYQFSGDGKPTPLTKEQTLRLSREFEAARYQIQVSTHEGSTFSRSTFIFLLTSIIFWTLIKFSSSVIISSAQIEGCFYVSSSKNIRGWSKLMWIINLLG</sequence>